<dbReference type="InterPro" id="IPR013783">
    <property type="entry name" value="Ig-like_fold"/>
</dbReference>
<dbReference type="GO" id="GO:0009897">
    <property type="term" value="C:external side of plasma membrane"/>
    <property type="evidence" value="ECO:0007669"/>
    <property type="project" value="TreeGrafter"/>
</dbReference>
<sequence>MLQLRCQVQQPRDTSWTVCFSFLPVSAAKGDSGDDVDPEEVVAVLQESISLPLEIPPDEEVENIIWSSHKTLATVVPGKEGHPATIMVTNPQYWGRVSLLDPSYSLHISNLSWEDSGLYQAQVNLRSSQISIMQQYDLLVYRRLSKPHITVNFEISGEGACNMSLMCSVEKAGMDVTYSWLSWGDSTYTSHEGPVLSTAWRPGDSALFYTCRASNPISNVSSHPIPAGPFCAGTRTPETPPELMQDRAWSTIASSPSPSSSQESPRNPEANPLPWRLDTWIGEEVLPVSSAPNFQRSFPFSCLASECFLDLSF</sequence>
<evidence type="ECO:0000259" key="6">
    <source>
        <dbReference type="PROSITE" id="PS50835"/>
    </source>
</evidence>
<evidence type="ECO:0000256" key="4">
    <source>
        <dbReference type="ARBA" id="ARBA00023180"/>
    </source>
</evidence>
<dbReference type="InterPro" id="IPR007110">
    <property type="entry name" value="Ig-like_dom"/>
</dbReference>
<evidence type="ECO:0000313" key="7">
    <source>
        <dbReference type="Proteomes" id="UP000504640"/>
    </source>
</evidence>
<keyword evidence="4" id="KW-0325">Glycoprotein</keyword>
<dbReference type="InterPro" id="IPR015631">
    <property type="entry name" value="CD2/SLAM_rcpt"/>
</dbReference>
<dbReference type="CDD" id="cd16842">
    <property type="entry name" value="Ig_SLAM-like_N"/>
    <property type="match status" value="1"/>
</dbReference>
<proteinExistence type="predicted"/>
<feature type="domain" description="Ig-like" evidence="6">
    <location>
        <begin position="147"/>
        <end position="221"/>
    </location>
</feature>
<dbReference type="PANTHER" id="PTHR12080:SF18">
    <property type="entry name" value="SLAM FAMILY MEMBER 9"/>
    <property type="match status" value="1"/>
</dbReference>
<protein>
    <submittedName>
        <fullName evidence="8">SLAM family member 9 isoform X1</fullName>
    </submittedName>
</protein>
<gene>
    <name evidence="8" type="primary">SLAMF9</name>
</gene>
<dbReference type="PROSITE" id="PS50835">
    <property type="entry name" value="IG_LIKE"/>
    <property type="match status" value="1"/>
</dbReference>
<evidence type="ECO:0000256" key="3">
    <source>
        <dbReference type="ARBA" id="ARBA00023136"/>
    </source>
</evidence>
<dbReference type="GeneID" id="116538453"/>
<dbReference type="Proteomes" id="UP000504640">
    <property type="component" value="Unplaced"/>
</dbReference>
<keyword evidence="7" id="KW-1185">Reference proteome</keyword>
<dbReference type="Gene3D" id="2.60.40.10">
    <property type="entry name" value="Immunoglobulins"/>
    <property type="match status" value="2"/>
</dbReference>
<dbReference type="InterPro" id="IPR003599">
    <property type="entry name" value="Ig_sub"/>
</dbReference>
<evidence type="ECO:0000256" key="2">
    <source>
        <dbReference type="ARBA" id="ARBA00022729"/>
    </source>
</evidence>
<dbReference type="InterPro" id="IPR013106">
    <property type="entry name" value="Ig_V-set"/>
</dbReference>
<dbReference type="SMART" id="SM00409">
    <property type="entry name" value="IG"/>
    <property type="match status" value="1"/>
</dbReference>
<name>A0A6J3GFL9_SAPAP</name>
<dbReference type="AlphaFoldDB" id="A0A6J3GFL9"/>
<dbReference type="CTD" id="89886"/>
<dbReference type="GO" id="GO:0042110">
    <property type="term" value="P:T cell activation"/>
    <property type="evidence" value="ECO:0007669"/>
    <property type="project" value="TreeGrafter"/>
</dbReference>
<organism evidence="7 8">
    <name type="scientific">Sapajus apella</name>
    <name type="common">Brown-capped capuchin</name>
    <name type="synonym">Cebus apella</name>
    <dbReference type="NCBI Taxonomy" id="9515"/>
    <lineage>
        <taxon>Eukaryota</taxon>
        <taxon>Metazoa</taxon>
        <taxon>Chordata</taxon>
        <taxon>Craniata</taxon>
        <taxon>Vertebrata</taxon>
        <taxon>Euteleostomi</taxon>
        <taxon>Mammalia</taxon>
        <taxon>Eutheria</taxon>
        <taxon>Euarchontoglires</taxon>
        <taxon>Primates</taxon>
        <taxon>Haplorrhini</taxon>
        <taxon>Platyrrhini</taxon>
        <taxon>Cebidae</taxon>
        <taxon>Cebinae</taxon>
        <taxon>Sapajus</taxon>
    </lineage>
</organism>
<evidence type="ECO:0000256" key="1">
    <source>
        <dbReference type="ARBA" id="ARBA00004370"/>
    </source>
</evidence>
<dbReference type="Pfam" id="PF07686">
    <property type="entry name" value="V-set"/>
    <property type="match status" value="1"/>
</dbReference>
<feature type="region of interest" description="Disordered" evidence="5">
    <location>
        <begin position="251"/>
        <end position="274"/>
    </location>
</feature>
<evidence type="ECO:0000313" key="8">
    <source>
        <dbReference type="RefSeq" id="XP_032116734.1"/>
    </source>
</evidence>
<accession>A0A6J3GFL9</accession>
<reference evidence="8" key="1">
    <citation type="submission" date="2025-08" db="UniProtKB">
        <authorList>
            <consortium name="RefSeq"/>
        </authorList>
    </citation>
    <scope>IDENTIFICATION</scope>
    <source>
        <tissue evidence="8">Blood</tissue>
    </source>
</reference>
<comment type="subcellular location">
    <subcellularLocation>
        <location evidence="1">Membrane</location>
    </subcellularLocation>
</comment>
<dbReference type="InterPro" id="IPR036179">
    <property type="entry name" value="Ig-like_dom_sf"/>
</dbReference>
<feature type="compositionally biased region" description="Low complexity" evidence="5">
    <location>
        <begin position="254"/>
        <end position="265"/>
    </location>
</feature>
<keyword evidence="2" id="KW-0732">Signal</keyword>
<dbReference type="RefSeq" id="XP_032116734.1">
    <property type="nucleotide sequence ID" value="XM_032260843.1"/>
</dbReference>
<dbReference type="SUPFAM" id="SSF48726">
    <property type="entry name" value="Immunoglobulin"/>
    <property type="match status" value="2"/>
</dbReference>
<evidence type="ECO:0000256" key="5">
    <source>
        <dbReference type="SAM" id="MobiDB-lite"/>
    </source>
</evidence>
<dbReference type="PANTHER" id="PTHR12080">
    <property type="entry name" value="SIGNALING LYMPHOCYTIC ACTIVATION MOLECULE"/>
    <property type="match status" value="1"/>
</dbReference>
<keyword evidence="3" id="KW-0472">Membrane</keyword>